<organism evidence="2 3">
    <name type="scientific">Paenibacillus rhizovicinus</name>
    <dbReference type="NCBI Taxonomy" id="2704463"/>
    <lineage>
        <taxon>Bacteria</taxon>
        <taxon>Bacillati</taxon>
        <taxon>Bacillota</taxon>
        <taxon>Bacilli</taxon>
        <taxon>Bacillales</taxon>
        <taxon>Paenibacillaceae</taxon>
        <taxon>Paenibacillus</taxon>
    </lineage>
</organism>
<dbReference type="PANTHER" id="PTHR43615:SF1">
    <property type="entry name" value="PPDK_N DOMAIN-CONTAINING PROTEIN"/>
    <property type="match status" value="1"/>
</dbReference>
<proteinExistence type="predicted"/>
<dbReference type="Gene3D" id="3.50.30.10">
    <property type="entry name" value="Phosphohistidine domain"/>
    <property type="match status" value="1"/>
</dbReference>
<dbReference type="SUPFAM" id="SSF52009">
    <property type="entry name" value="Phosphohistidine domain"/>
    <property type="match status" value="1"/>
</dbReference>
<evidence type="ECO:0000259" key="1">
    <source>
        <dbReference type="Pfam" id="PF00391"/>
    </source>
</evidence>
<dbReference type="KEGG" id="prz:GZH47_19570"/>
<name>A0A6C0P2R5_9BACL</name>
<feature type="domain" description="PEP-utilising enzyme mobile" evidence="1">
    <location>
        <begin position="168"/>
        <end position="238"/>
    </location>
</feature>
<dbReference type="EMBL" id="CP048286">
    <property type="protein sequence ID" value="QHW32788.1"/>
    <property type="molecule type" value="Genomic_DNA"/>
</dbReference>
<dbReference type="InterPro" id="IPR036637">
    <property type="entry name" value="Phosphohistidine_dom_sf"/>
</dbReference>
<evidence type="ECO:0000313" key="3">
    <source>
        <dbReference type="Proteomes" id="UP000479114"/>
    </source>
</evidence>
<dbReference type="PANTHER" id="PTHR43615">
    <property type="entry name" value="PHOSPHOENOLPYRUVATE SYNTHASE-RELATED"/>
    <property type="match status" value="1"/>
</dbReference>
<accession>A0A6C0P2R5</accession>
<dbReference type="GO" id="GO:0016772">
    <property type="term" value="F:transferase activity, transferring phosphorus-containing groups"/>
    <property type="evidence" value="ECO:0007669"/>
    <property type="project" value="InterPro"/>
</dbReference>
<dbReference type="InterPro" id="IPR008279">
    <property type="entry name" value="PEP-util_enz_mobile_dom"/>
</dbReference>
<evidence type="ECO:0000313" key="2">
    <source>
        <dbReference type="EMBL" id="QHW32788.1"/>
    </source>
</evidence>
<sequence>MNTIRNLFPEDIEELRHLLQTVYRAIYLYQHDRSARLEASMRAAIQSCMPFLERFKPHIPAYKQRYIELLKQPDRMAPYDLIICFDRAIYELHTRLKSGEIANRLPWSKELRDLLNERQEPAPESTEGDDAADTERVDFLTSGVGASRGEAAGVARVILDSVALAKVQPGDILVTPMTDPSFLEVADRIAGLITDRGGLVCHAAILAREFRLPCIVGCRNATQVIPDGEPIMMDTTAGIVTRIAK</sequence>
<dbReference type="Proteomes" id="UP000479114">
    <property type="component" value="Chromosome"/>
</dbReference>
<dbReference type="RefSeq" id="WP_162642627.1">
    <property type="nucleotide sequence ID" value="NZ_CP048286.1"/>
</dbReference>
<protein>
    <recommendedName>
        <fullName evidence="1">PEP-utilising enzyme mobile domain-containing protein</fullName>
    </recommendedName>
</protein>
<dbReference type="Pfam" id="PF00391">
    <property type="entry name" value="PEP-utilizers"/>
    <property type="match status" value="1"/>
</dbReference>
<keyword evidence="3" id="KW-1185">Reference proteome</keyword>
<dbReference type="InterPro" id="IPR051549">
    <property type="entry name" value="PEP_Utilizing_Enz"/>
</dbReference>
<dbReference type="AlphaFoldDB" id="A0A6C0P2R5"/>
<reference evidence="2 3" key="1">
    <citation type="submission" date="2020-02" db="EMBL/GenBank/DDBJ databases">
        <title>Paenibacillus sp. nov., isolated from rhizosphere soil of tomato.</title>
        <authorList>
            <person name="Weon H.-Y."/>
            <person name="Lee S.A."/>
        </authorList>
    </citation>
    <scope>NUCLEOTIDE SEQUENCE [LARGE SCALE GENOMIC DNA]</scope>
    <source>
        <strain evidence="2 3">14171R-81</strain>
    </source>
</reference>
<gene>
    <name evidence="2" type="ORF">GZH47_19570</name>
</gene>